<dbReference type="SFLD" id="SFLDG01058">
    <property type="entry name" value="lipoyl_synthase_like"/>
    <property type="match status" value="1"/>
</dbReference>
<dbReference type="InterPro" id="IPR013785">
    <property type="entry name" value="Aldolase_TIM"/>
</dbReference>
<evidence type="ECO:0000256" key="8">
    <source>
        <dbReference type="ARBA" id="ARBA00047326"/>
    </source>
</evidence>
<evidence type="ECO:0000259" key="10">
    <source>
        <dbReference type="PROSITE" id="PS51918"/>
    </source>
</evidence>
<dbReference type="GO" id="GO:0016992">
    <property type="term" value="F:lipoate synthase activity"/>
    <property type="evidence" value="ECO:0007669"/>
    <property type="project" value="UniProtKB-UniRule"/>
</dbReference>
<dbReference type="SMART" id="SM00729">
    <property type="entry name" value="Elp3"/>
    <property type="match status" value="1"/>
</dbReference>
<reference evidence="11 12" key="1">
    <citation type="submission" date="2016-11" db="EMBL/GenBank/DDBJ databases">
        <authorList>
            <person name="Jaros S."/>
            <person name="Januszkiewicz K."/>
            <person name="Wedrychowicz H."/>
        </authorList>
    </citation>
    <scope>NUCLEOTIDE SEQUENCE [LARGE SCALE GENOMIC DNA]</scope>
    <source>
        <strain evidence="11 12">DSM 17477</strain>
    </source>
</reference>
<dbReference type="NCBIfam" id="NF004019">
    <property type="entry name" value="PRK05481.1"/>
    <property type="match status" value="1"/>
</dbReference>
<feature type="binding site" evidence="9">
    <location>
        <position position="46"/>
    </location>
    <ligand>
        <name>[4Fe-4S] cluster</name>
        <dbReference type="ChEBI" id="CHEBI:49883"/>
        <label>1</label>
    </ligand>
</feature>
<keyword evidence="7 9" id="KW-0411">Iron-sulfur</keyword>
<keyword evidence="12" id="KW-1185">Reference proteome</keyword>
<name>A0A1M6ANS9_9FIRM</name>
<dbReference type="UniPathway" id="UPA00538">
    <property type="reaction ID" value="UER00593"/>
</dbReference>
<feature type="binding site" evidence="9">
    <location>
        <position position="68"/>
    </location>
    <ligand>
        <name>[4Fe-4S] cluster</name>
        <dbReference type="ChEBI" id="CHEBI:49883"/>
        <label>2</label>
        <note>4Fe-4S-S-AdoMet</note>
    </ligand>
</feature>
<dbReference type="GO" id="GO:0005737">
    <property type="term" value="C:cytoplasm"/>
    <property type="evidence" value="ECO:0007669"/>
    <property type="project" value="UniProtKB-SubCell"/>
</dbReference>
<feature type="binding site" evidence="9">
    <location>
        <position position="61"/>
    </location>
    <ligand>
        <name>[4Fe-4S] cluster</name>
        <dbReference type="ChEBI" id="CHEBI:49883"/>
        <label>2</label>
        <note>4Fe-4S-S-AdoMet</note>
    </ligand>
</feature>
<dbReference type="InterPro" id="IPR006638">
    <property type="entry name" value="Elp3/MiaA/NifB-like_rSAM"/>
</dbReference>
<dbReference type="AlphaFoldDB" id="A0A1M6ANS9"/>
<dbReference type="HAMAP" id="MF_00206">
    <property type="entry name" value="Lipoyl_synth"/>
    <property type="match status" value="1"/>
</dbReference>
<evidence type="ECO:0000256" key="2">
    <source>
        <dbReference type="ARBA" id="ARBA00022490"/>
    </source>
</evidence>
<dbReference type="EMBL" id="FQZL01000004">
    <property type="protein sequence ID" value="SHI38164.1"/>
    <property type="molecule type" value="Genomic_DNA"/>
</dbReference>
<feature type="binding site" evidence="9">
    <location>
        <position position="274"/>
    </location>
    <ligand>
        <name>[4Fe-4S] cluster</name>
        <dbReference type="ChEBI" id="CHEBI:49883"/>
        <label>1</label>
    </ligand>
</feature>
<comment type="catalytic activity">
    <reaction evidence="8 9">
        <text>[[Fe-S] cluster scaffold protein carrying a second [4Fe-4S](2+) cluster] + N(6)-octanoyl-L-lysyl-[protein] + 2 oxidized [2Fe-2S]-[ferredoxin] + 2 S-adenosyl-L-methionine + 4 H(+) = [[Fe-S] cluster scaffold protein] + N(6)-[(R)-dihydrolipoyl]-L-lysyl-[protein] + 4 Fe(3+) + 2 hydrogen sulfide + 2 5'-deoxyadenosine + 2 L-methionine + 2 reduced [2Fe-2S]-[ferredoxin]</text>
        <dbReference type="Rhea" id="RHEA:16585"/>
        <dbReference type="Rhea" id="RHEA-COMP:9928"/>
        <dbReference type="Rhea" id="RHEA-COMP:10000"/>
        <dbReference type="Rhea" id="RHEA-COMP:10001"/>
        <dbReference type="Rhea" id="RHEA-COMP:10475"/>
        <dbReference type="Rhea" id="RHEA-COMP:14568"/>
        <dbReference type="Rhea" id="RHEA-COMP:14569"/>
        <dbReference type="ChEBI" id="CHEBI:15378"/>
        <dbReference type="ChEBI" id="CHEBI:17319"/>
        <dbReference type="ChEBI" id="CHEBI:29034"/>
        <dbReference type="ChEBI" id="CHEBI:29919"/>
        <dbReference type="ChEBI" id="CHEBI:33722"/>
        <dbReference type="ChEBI" id="CHEBI:33737"/>
        <dbReference type="ChEBI" id="CHEBI:33738"/>
        <dbReference type="ChEBI" id="CHEBI:57844"/>
        <dbReference type="ChEBI" id="CHEBI:59789"/>
        <dbReference type="ChEBI" id="CHEBI:78809"/>
        <dbReference type="ChEBI" id="CHEBI:83100"/>
        <dbReference type="EC" id="2.8.1.8"/>
    </reaction>
</comment>
<dbReference type="InterPro" id="IPR058240">
    <property type="entry name" value="rSAM_sf"/>
</dbReference>
<dbReference type="SUPFAM" id="SSF102114">
    <property type="entry name" value="Radical SAM enzymes"/>
    <property type="match status" value="1"/>
</dbReference>
<evidence type="ECO:0000256" key="5">
    <source>
        <dbReference type="ARBA" id="ARBA00022723"/>
    </source>
</evidence>
<dbReference type="InterPro" id="IPR007197">
    <property type="entry name" value="rSAM"/>
</dbReference>
<evidence type="ECO:0000256" key="1">
    <source>
        <dbReference type="ARBA" id="ARBA00022485"/>
    </source>
</evidence>
<evidence type="ECO:0000313" key="11">
    <source>
        <dbReference type="EMBL" id="SHI38164.1"/>
    </source>
</evidence>
<dbReference type="EC" id="2.8.1.8" evidence="9"/>
<dbReference type="NCBIfam" id="TIGR00510">
    <property type="entry name" value="lipA"/>
    <property type="match status" value="1"/>
</dbReference>
<dbReference type="GO" id="GO:0046872">
    <property type="term" value="F:metal ion binding"/>
    <property type="evidence" value="ECO:0007669"/>
    <property type="project" value="UniProtKB-KW"/>
</dbReference>
<keyword evidence="3 9" id="KW-0808">Transferase</keyword>
<dbReference type="InterPro" id="IPR003698">
    <property type="entry name" value="Lipoyl_synth"/>
</dbReference>
<sequence>MDIKRPEWLKTRYSYDPNVVKVIRILDDNSINTVCREANCPNVIDCFSRKTATFMILGRNCTRNCRFCNVTSSRPEEIDKYEPEKIADAVLKMKLKYVVITSVTRDDLDDGGAGHFASVVRTIKDLGRDIKVELLIPDLKGDVDALKVVLDSRPDVLGHNVETAKRLYREVRSEAEYERSLEVLSNAKKIDQNITTKSGMMLGLGETVDEVIRVMKDLRKHDCDIMTLGQYLSPSPDHYPVKEYIRPEAFGGYEEYGKRLGFSNVFSGPLVRSSFHADEVFCKGSH</sequence>
<feature type="binding site" evidence="9">
    <location>
        <position position="65"/>
    </location>
    <ligand>
        <name>[4Fe-4S] cluster</name>
        <dbReference type="ChEBI" id="CHEBI:49883"/>
        <label>2</label>
        <note>4Fe-4S-S-AdoMet</note>
    </ligand>
</feature>
<dbReference type="Gene3D" id="3.20.20.70">
    <property type="entry name" value="Aldolase class I"/>
    <property type="match status" value="1"/>
</dbReference>
<proteinExistence type="inferred from homology"/>
<comment type="pathway">
    <text evidence="9">Protein modification; protein lipoylation via endogenous pathway; protein N(6)-(lipoyl)lysine from octanoyl-[acyl-carrier-protein]: step 2/2.</text>
</comment>
<evidence type="ECO:0000256" key="3">
    <source>
        <dbReference type="ARBA" id="ARBA00022679"/>
    </source>
</evidence>
<comment type="subcellular location">
    <subcellularLocation>
        <location evidence="9">Cytoplasm</location>
    </subcellularLocation>
</comment>
<organism evidence="11 12">
    <name type="scientific">Dethiosulfatibacter aminovorans DSM 17477</name>
    <dbReference type="NCBI Taxonomy" id="1121476"/>
    <lineage>
        <taxon>Bacteria</taxon>
        <taxon>Bacillati</taxon>
        <taxon>Bacillota</taxon>
        <taxon>Tissierellia</taxon>
        <taxon>Dethiosulfatibacter</taxon>
    </lineage>
</organism>
<comment type="cofactor">
    <cofactor evidence="9">
        <name>[4Fe-4S] cluster</name>
        <dbReference type="ChEBI" id="CHEBI:49883"/>
    </cofactor>
    <text evidence="9">Binds 2 [4Fe-4S] clusters per subunit. One cluster is coordinated with 3 cysteines and an exchangeable S-adenosyl-L-methionine.</text>
</comment>
<dbReference type="PANTHER" id="PTHR10949">
    <property type="entry name" value="LIPOYL SYNTHASE"/>
    <property type="match status" value="1"/>
</dbReference>
<dbReference type="NCBIfam" id="NF009544">
    <property type="entry name" value="PRK12928.1"/>
    <property type="match status" value="1"/>
</dbReference>
<dbReference type="Proteomes" id="UP000184052">
    <property type="component" value="Unassembled WGS sequence"/>
</dbReference>
<dbReference type="SFLD" id="SFLDF00271">
    <property type="entry name" value="lipoyl_synthase"/>
    <property type="match status" value="1"/>
</dbReference>
<dbReference type="RefSeq" id="WP_073045721.1">
    <property type="nucleotide sequence ID" value="NZ_FQZL01000004.1"/>
</dbReference>
<keyword evidence="5 9" id="KW-0479">Metal-binding</keyword>
<evidence type="ECO:0000256" key="9">
    <source>
        <dbReference type="HAMAP-Rule" id="MF_00206"/>
    </source>
</evidence>
<dbReference type="GO" id="GO:0009249">
    <property type="term" value="P:protein lipoylation"/>
    <property type="evidence" value="ECO:0007669"/>
    <property type="project" value="UniProtKB-UniRule"/>
</dbReference>
<keyword evidence="4 9" id="KW-0949">S-adenosyl-L-methionine</keyword>
<keyword evidence="2 9" id="KW-0963">Cytoplasm</keyword>
<accession>A0A1M6ANS9</accession>
<dbReference type="FunFam" id="3.20.20.70:FF:000040">
    <property type="entry name" value="Lipoyl synthase"/>
    <property type="match status" value="1"/>
</dbReference>
<comment type="function">
    <text evidence="9">Catalyzes the radical-mediated insertion of two sulfur atoms into the C-6 and C-8 positions of the octanoyl moiety bound to the lipoyl domains of lipoate-dependent enzymes, thereby converting the octanoylated domains into lipoylated derivatives.</text>
</comment>
<dbReference type="PROSITE" id="PS51918">
    <property type="entry name" value="RADICAL_SAM"/>
    <property type="match status" value="1"/>
</dbReference>
<feature type="binding site" evidence="9">
    <location>
        <position position="35"/>
    </location>
    <ligand>
        <name>[4Fe-4S] cluster</name>
        <dbReference type="ChEBI" id="CHEBI:49883"/>
        <label>1</label>
    </ligand>
</feature>
<gene>
    <name evidence="9" type="primary">lipA</name>
    <name evidence="11" type="ORF">SAMN02745751_00194</name>
</gene>
<comment type="similarity">
    <text evidence="9">Belongs to the radical SAM superfamily. Lipoyl synthase family.</text>
</comment>
<keyword evidence="6 9" id="KW-0408">Iron</keyword>
<dbReference type="SFLD" id="SFLDS00029">
    <property type="entry name" value="Radical_SAM"/>
    <property type="match status" value="1"/>
</dbReference>
<dbReference type="Pfam" id="PF04055">
    <property type="entry name" value="Radical_SAM"/>
    <property type="match status" value="1"/>
</dbReference>
<protein>
    <recommendedName>
        <fullName evidence="9">Lipoyl synthase</fullName>
        <ecNumber evidence="9">2.8.1.8</ecNumber>
    </recommendedName>
    <alternativeName>
        <fullName evidence="9">Lip-syn</fullName>
        <shortName evidence="9">LS</shortName>
    </alternativeName>
    <alternativeName>
        <fullName evidence="9">Lipoate synthase</fullName>
    </alternativeName>
    <alternativeName>
        <fullName evidence="9">Lipoic acid synthase</fullName>
    </alternativeName>
    <alternativeName>
        <fullName evidence="9">Sulfur insertion protein LipA</fullName>
    </alternativeName>
</protein>
<evidence type="ECO:0000256" key="7">
    <source>
        <dbReference type="ARBA" id="ARBA00023014"/>
    </source>
</evidence>
<dbReference type="CDD" id="cd01335">
    <property type="entry name" value="Radical_SAM"/>
    <property type="match status" value="1"/>
</dbReference>
<evidence type="ECO:0000313" key="12">
    <source>
        <dbReference type="Proteomes" id="UP000184052"/>
    </source>
</evidence>
<evidence type="ECO:0000256" key="4">
    <source>
        <dbReference type="ARBA" id="ARBA00022691"/>
    </source>
</evidence>
<dbReference type="STRING" id="1121476.SAMN02745751_00194"/>
<keyword evidence="1 9" id="KW-0004">4Fe-4S</keyword>
<feature type="binding site" evidence="9">
    <location>
        <position position="40"/>
    </location>
    <ligand>
        <name>[4Fe-4S] cluster</name>
        <dbReference type="ChEBI" id="CHEBI:49883"/>
        <label>1</label>
    </ligand>
</feature>
<dbReference type="PIRSF" id="PIRSF005963">
    <property type="entry name" value="Lipoyl_synth"/>
    <property type="match status" value="1"/>
</dbReference>
<dbReference type="GO" id="GO:0051539">
    <property type="term" value="F:4 iron, 4 sulfur cluster binding"/>
    <property type="evidence" value="ECO:0007669"/>
    <property type="project" value="UniProtKB-UniRule"/>
</dbReference>
<evidence type="ECO:0000256" key="6">
    <source>
        <dbReference type="ARBA" id="ARBA00023004"/>
    </source>
</evidence>
<dbReference type="PANTHER" id="PTHR10949:SF0">
    <property type="entry name" value="LIPOYL SYNTHASE, MITOCHONDRIAL"/>
    <property type="match status" value="1"/>
</dbReference>
<feature type="domain" description="Radical SAM core" evidence="10">
    <location>
        <begin position="47"/>
        <end position="263"/>
    </location>
</feature>